<evidence type="ECO:0000313" key="7">
    <source>
        <dbReference type="EMBL" id="QDV37213.1"/>
    </source>
</evidence>
<evidence type="ECO:0000313" key="8">
    <source>
        <dbReference type="Proteomes" id="UP000317835"/>
    </source>
</evidence>
<evidence type="ECO:0000256" key="2">
    <source>
        <dbReference type="ARBA" id="ARBA00022692"/>
    </source>
</evidence>
<evidence type="ECO:0000256" key="1">
    <source>
        <dbReference type="ARBA" id="ARBA00004141"/>
    </source>
</evidence>
<feature type="transmembrane region" description="Helical" evidence="5">
    <location>
        <begin position="31"/>
        <end position="50"/>
    </location>
</feature>
<feature type="transmembrane region" description="Helical" evidence="5">
    <location>
        <begin position="272"/>
        <end position="292"/>
    </location>
</feature>
<name>A0A518H8N9_9BACT</name>
<feature type="transmembrane region" description="Helical" evidence="5">
    <location>
        <begin position="6"/>
        <end position="24"/>
    </location>
</feature>
<dbReference type="Proteomes" id="UP000317835">
    <property type="component" value="Chromosome"/>
</dbReference>
<feature type="transmembrane region" description="Helical" evidence="5">
    <location>
        <begin position="176"/>
        <end position="204"/>
    </location>
</feature>
<dbReference type="GO" id="GO:0006874">
    <property type="term" value="P:intracellular calcium ion homeostasis"/>
    <property type="evidence" value="ECO:0007669"/>
    <property type="project" value="TreeGrafter"/>
</dbReference>
<dbReference type="Gene3D" id="6.10.280.80">
    <property type="entry name" value="NCX, peripheral helical region"/>
    <property type="match status" value="1"/>
</dbReference>
<dbReference type="InterPro" id="IPR044880">
    <property type="entry name" value="NCX_ion-bd_dom_sf"/>
</dbReference>
<dbReference type="RefSeq" id="WP_145274681.1">
    <property type="nucleotide sequence ID" value="NZ_CP036426.1"/>
</dbReference>
<sequence>MTLTTAIVFAAGLALLIGGAEIFVRGASKLAAALGISPLIIGLTVVAFGTSAPELAISVLAGLEGRPDLAFGNVVGSNIFNTLFILGASALVAPLVVARRLVQLDVPLVIGASVLALVMGMDGRIGRLEGLGLFAGIVTYTIWLVLRGRGEGVVGGEVDTRPDQGQAGPGRLAIDLAMIASGLVLLVVGSRMLVSAAVTIASGLGVSEMVVGLTIVAAGTSLPEVATSLLASLKGERDIAVGNVVGSNLFNLLCVLGLTASATGGIPVPAEALRVDVPVMIASSIACMPIFFSGHRIDRWEGCLFLGYYVAYTTNLVLAATGHEALGSFQGVMVAFILPLTAITLGVITYREFRSRWRVESGHGSD</sequence>
<organism evidence="7 8">
    <name type="scientific">Tautonia plasticadhaerens</name>
    <dbReference type="NCBI Taxonomy" id="2527974"/>
    <lineage>
        <taxon>Bacteria</taxon>
        <taxon>Pseudomonadati</taxon>
        <taxon>Planctomycetota</taxon>
        <taxon>Planctomycetia</taxon>
        <taxon>Isosphaerales</taxon>
        <taxon>Isosphaeraceae</taxon>
        <taxon>Tautonia</taxon>
    </lineage>
</organism>
<dbReference type="GO" id="GO:0008273">
    <property type="term" value="F:calcium, potassium:sodium antiporter activity"/>
    <property type="evidence" value="ECO:0007669"/>
    <property type="project" value="TreeGrafter"/>
</dbReference>
<feature type="domain" description="Sodium/calcium exchanger membrane region" evidence="6">
    <location>
        <begin position="6"/>
        <end position="144"/>
    </location>
</feature>
<dbReference type="NCBIfam" id="TIGR00367">
    <property type="entry name" value="calcium/sodium antiporter"/>
    <property type="match status" value="1"/>
</dbReference>
<dbReference type="AlphaFoldDB" id="A0A518H8N9"/>
<protein>
    <submittedName>
        <fullName evidence="7">Inner membrane protein YrbG</fullName>
    </submittedName>
</protein>
<proteinExistence type="predicted"/>
<feature type="transmembrane region" description="Helical" evidence="5">
    <location>
        <begin position="329"/>
        <end position="350"/>
    </location>
</feature>
<feature type="transmembrane region" description="Helical" evidence="5">
    <location>
        <begin position="104"/>
        <end position="121"/>
    </location>
</feature>
<dbReference type="KEGG" id="tpla:ElP_51460"/>
<dbReference type="InterPro" id="IPR004837">
    <property type="entry name" value="NaCa_Exmemb"/>
</dbReference>
<evidence type="ECO:0000256" key="3">
    <source>
        <dbReference type="ARBA" id="ARBA00022989"/>
    </source>
</evidence>
<feature type="transmembrane region" description="Helical" evidence="5">
    <location>
        <begin position="70"/>
        <end position="97"/>
    </location>
</feature>
<evidence type="ECO:0000259" key="6">
    <source>
        <dbReference type="Pfam" id="PF01699"/>
    </source>
</evidence>
<dbReference type="PANTHER" id="PTHR10846">
    <property type="entry name" value="SODIUM/POTASSIUM/CALCIUM EXCHANGER"/>
    <property type="match status" value="1"/>
</dbReference>
<dbReference type="EMBL" id="CP036426">
    <property type="protein sequence ID" value="QDV37213.1"/>
    <property type="molecule type" value="Genomic_DNA"/>
</dbReference>
<keyword evidence="3 5" id="KW-1133">Transmembrane helix</keyword>
<evidence type="ECO:0000256" key="4">
    <source>
        <dbReference type="ARBA" id="ARBA00023136"/>
    </source>
</evidence>
<gene>
    <name evidence="7" type="primary">yrbG_2</name>
    <name evidence="7" type="ORF">ElP_51460</name>
</gene>
<accession>A0A518H8N9</accession>
<evidence type="ECO:0000256" key="5">
    <source>
        <dbReference type="SAM" id="Phobius"/>
    </source>
</evidence>
<feature type="domain" description="Sodium/calcium exchanger membrane region" evidence="6">
    <location>
        <begin position="176"/>
        <end position="315"/>
    </location>
</feature>
<keyword evidence="8" id="KW-1185">Reference proteome</keyword>
<keyword evidence="2 5" id="KW-0812">Transmembrane</keyword>
<feature type="transmembrane region" description="Helical" evidence="5">
    <location>
        <begin position="304"/>
        <end position="323"/>
    </location>
</feature>
<dbReference type="Pfam" id="PF01699">
    <property type="entry name" value="Na_Ca_ex"/>
    <property type="match status" value="2"/>
</dbReference>
<keyword evidence="4 5" id="KW-0472">Membrane</keyword>
<feature type="transmembrane region" description="Helical" evidence="5">
    <location>
        <begin position="127"/>
        <end position="146"/>
    </location>
</feature>
<dbReference type="GO" id="GO:0005886">
    <property type="term" value="C:plasma membrane"/>
    <property type="evidence" value="ECO:0007669"/>
    <property type="project" value="TreeGrafter"/>
</dbReference>
<reference evidence="7 8" key="1">
    <citation type="submission" date="2019-02" db="EMBL/GenBank/DDBJ databases">
        <title>Deep-cultivation of Planctomycetes and their phenomic and genomic characterization uncovers novel biology.</title>
        <authorList>
            <person name="Wiegand S."/>
            <person name="Jogler M."/>
            <person name="Boedeker C."/>
            <person name="Pinto D."/>
            <person name="Vollmers J."/>
            <person name="Rivas-Marin E."/>
            <person name="Kohn T."/>
            <person name="Peeters S.H."/>
            <person name="Heuer A."/>
            <person name="Rast P."/>
            <person name="Oberbeckmann S."/>
            <person name="Bunk B."/>
            <person name="Jeske O."/>
            <person name="Meyerdierks A."/>
            <person name="Storesund J.E."/>
            <person name="Kallscheuer N."/>
            <person name="Luecker S."/>
            <person name="Lage O.M."/>
            <person name="Pohl T."/>
            <person name="Merkel B.J."/>
            <person name="Hornburger P."/>
            <person name="Mueller R.-W."/>
            <person name="Bruemmer F."/>
            <person name="Labrenz M."/>
            <person name="Spormann A.M."/>
            <person name="Op den Camp H."/>
            <person name="Overmann J."/>
            <person name="Amann R."/>
            <person name="Jetten M.S.M."/>
            <person name="Mascher T."/>
            <person name="Medema M.H."/>
            <person name="Devos D.P."/>
            <person name="Kaster A.-K."/>
            <person name="Ovreas L."/>
            <person name="Rohde M."/>
            <person name="Galperin M.Y."/>
            <person name="Jogler C."/>
        </authorList>
    </citation>
    <scope>NUCLEOTIDE SEQUENCE [LARGE SCALE GENOMIC DNA]</scope>
    <source>
        <strain evidence="7 8">ElP</strain>
    </source>
</reference>
<comment type="subcellular location">
    <subcellularLocation>
        <location evidence="1">Membrane</location>
        <topology evidence="1">Multi-pass membrane protein</topology>
    </subcellularLocation>
</comment>
<dbReference type="InterPro" id="IPR004481">
    <property type="entry name" value="K/Na/Ca-exchanger"/>
</dbReference>
<feature type="transmembrane region" description="Helical" evidence="5">
    <location>
        <begin position="245"/>
        <end position="266"/>
    </location>
</feature>
<dbReference type="PANTHER" id="PTHR10846:SF8">
    <property type="entry name" value="INNER MEMBRANE PROTEIN YRBG"/>
    <property type="match status" value="1"/>
</dbReference>
<dbReference type="GO" id="GO:0005262">
    <property type="term" value="F:calcium channel activity"/>
    <property type="evidence" value="ECO:0007669"/>
    <property type="project" value="TreeGrafter"/>
</dbReference>
<dbReference type="Gene3D" id="1.20.1420.30">
    <property type="entry name" value="NCX, central ion-binding region"/>
    <property type="match status" value="2"/>
</dbReference>
<dbReference type="OrthoDB" id="9794225at2"/>